<accession>A0A2P8HSS8</accession>
<evidence type="ECO:0000259" key="2">
    <source>
        <dbReference type="Pfam" id="PF14534"/>
    </source>
</evidence>
<feature type="domain" description="DUF4440" evidence="2">
    <location>
        <begin position="32"/>
        <end position="139"/>
    </location>
</feature>
<evidence type="ECO:0000256" key="1">
    <source>
        <dbReference type="SAM" id="SignalP"/>
    </source>
</evidence>
<dbReference type="InterPro" id="IPR027843">
    <property type="entry name" value="DUF4440"/>
</dbReference>
<dbReference type="EMBL" id="PYAW01000001">
    <property type="protein sequence ID" value="PSL49258.1"/>
    <property type="molecule type" value="Genomic_DNA"/>
</dbReference>
<organism evidence="3 4">
    <name type="scientific">Chitinophaga niastensis</name>
    <dbReference type="NCBI Taxonomy" id="536980"/>
    <lineage>
        <taxon>Bacteria</taxon>
        <taxon>Pseudomonadati</taxon>
        <taxon>Bacteroidota</taxon>
        <taxon>Chitinophagia</taxon>
        <taxon>Chitinophagales</taxon>
        <taxon>Chitinophagaceae</taxon>
        <taxon>Chitinophaga</taxon>
    </lineage>
</organism>
<name>A0A2P8HSS8_CHINA</name>
<dbReference type="AlphaFoldDB" id="A0A2P8HSS8"/>
<feature type="chain" id="PRO_5015150303" evidence="1">
    <location>
        <begin position="24"/>
        <end position="145"/>
    </location>
</feature>
<proteinExistence type="predicted"/>
<dbReference type="Pfam" id="PF14534">
    <property type="entry name" value="DUF4440"/>
    <property type="match status" value="1"/>
</dbReference>
<evidence type="ECO:0000313" key="3">
    <source>
        <dbReference type="EMBL" id="PSL49258.1"/>
    </source>
</evidence>
<dbReference type="OrthoDB" id="120856at2"/>
<comment type="caution">
    <text evidence="3">The sequence shown here is derived from an EMBL/GenBank/DDBJ whole genome shotgun (WGS) entry which is preliminary data.</text>
</comment>
<feature type="signal peptide" evidence="1">
    <location>
        <begin position="1"/>
        <end position="23"/>
    </location>
</feature>
<keyword evidence="4" id="KW-1185">Reference proteome</keyword>
<dbReference type="Proteomes" id="UP000240971">
    <property type="component" value="Unassembled WGS sequence"/>
</dbReference>
<dbReference type="RefSeq" id="WP_106526504.1">
    <property type="nucleotide sequence ID" value="NZ_PYAW01000001.1"/>
</dbReference>
<dbReference type="SUPFAM" id="SSF54427">
    <property type="entry name" value="NTF2-like"/>
    <property type="match status" value="1"/>
</dbReference>
<dbReference type="Gene3D" id="3.10.450.50">
    <property type="match status" value="1"/>
</dbReference>
<evidence type="ECO:0000313" key="4">
    <source>
        <dbReference type="Proteomes" id="UP000240971"/>
    </source>
</evidence>
<keyword evidence="1" id="KW-0732">Signal</keyword>
<dbReference type="GO" id="GO:0016853">
    <property type="term" value="F:isomerase activity"/>
    <property type="evidence" value="ECO:0007669"/>
    <property type="project" value="UniProtKB-KW"/>
</dbReference>
<protein>
    <submittedName>
        <fullName evidence="3">Ketosteroid isomerase-like protein</fullName>
    </submittedName>
</protein>
<sequence>MRFILFFILLGSLALLPTRTLRAQQGDKQKIETLMSAQTAAWNKGDLLAFMQTYWHSDSLLFVGKNGVTYGWQGSLDRYKKTYPDTASMGKLDFKLLEFKPLATGVYLVIGKWHLQRSIGDLQGHFSLVLRKIKGEWKIIADHSS</sequence>
<keyword evidence="3" id="KW-0413">Isomerase</keyword>
<dbReference type="InterPro" id="IPR032710">
    <property type="entry name" value="NTF2-like_dom_sf"/>
</dbReference>
<gene>
    <name evidence="3" type="ORF">CLV51_101588</name>
</gene>
<reference evidence="3 4" key="1">
    <citation type="submission" date="2018-03" db="EMBL/GenBank/DDBJ databases">
        <title>Genomic Encyclopedia of Archaeal and Bacterial Type Strains, Phase II (KMG-II): from individual species to whole genera.</title>
        <authorList>
            <person name="Goeker M."/>
        </authorList>
    </citation>
    <scope>NUCLEOTIDE SEQUENCE [LARGE SCALE GENOMIC DNA]</scope>
    <source>
        <strain evidence="3 4">DSM 24859</strain>
    </source>
</reference>